<protein>
    <submittedName>
        <fullName evidence="2">Uncharacterized protein</fullName>
    </submittedName>
</protein>
<feature type="compositionally biased region" description="Polar residues" evidence="1">
    <location>
        <begin position="342"/>
        <end position="351"/>
    </location>
</feature>
<feature type="compositionally biased region" description="Low complexity" evidence="1">
    <location>
        <begin position="429"/>
        <end position="449"/>
    </location>
</feature>
<comment type="caution">
    <text evidence="2">The sequence shown here is derived from an EMBL/GenBank/DDBJ whole genome shotgun (WGS) entry which is preliminary data.</text>
</comment>
<name>A0A8H3TY80_9TREE</name>
<evidence type="ECO:0000313" key="3">
    <source>
        <dbReference type="Proteomes" id="UP000620104"/>
    </source>
</evidence>
<evidence type="ECO:0000256" key="1">
    <source>
        <dbReference type="SAM" id="MobiDB-lite"/>
    </source>
</evidence>
<feature type="compositionally biased region" description="Low complexity" evidence="1">
    <location>
        <begin position="402"/>
        <end position="416"/>
    </location>
</feature>
<reference evidence="2" key="1">
    <citation type="submission" date="2020-07" db="EMBL/GenBank/DDBJ databases">
        <title>Draft Genome Sequence of a Deep-Sea Yeast, Naganishia (Cryptococcus) liquefaciens strain N6.</title>
        <authorList>
            <person name="Han Y.W."/>
            <person name="Kajitani R."/>
            <person name="Morimoto H."/>
            <person name="Parhat M."/>
            <person name="Tsubouchi H."/>
            <person name="Bakenova O."/>
            <person name="Ogata M."/>
            <person name="Argunhan B."/>
            <person name="Aoki R."/>
            <person name="Kajiwara S."/>
            <person name="Itoh T."/>
            <person name="Iwasaki H."/>
        </authorList>
    </citation>
    <scope>NUCLEOTIDE SEQUENCE</scope>
    <source>
        <strain evidence="2">N6</strain>
    </source>
</reference>
<organism evidence="2 3">
    <name type="scientific">Naganishia liquefaciens</name>
    <dbReference type="NCBI Taxonomy" id="104408"/>
    <lineage>
        <taxon>Eukaryota</taxon>
        <taxon>Fungi</taxon>
        <taxon>Dikarya</taxon>
        <taxon>Basidiomycota</taxon>
        <taxon>Agaricomycotina</taxon>
        <taxon>Tremellomycetes</taxon>
        <taxon>Filobasidiales</taxon>
        <taxon>Filobasidiaceae</taxon>
        <taxon>Naganishia</taxon>
    </lineage>
</organism>
<evidence type="ECO:0000313" key="2">
    <source>
        <dbReference type="EMBL" id="GHJ89405.1"/>
    </source>
</evidence>
<feature type="region of interest" description="Disordered" evidence="1">
    <location>
        <begin position="615"/>
        <end position="666"/>
    </location>
</feature>
<accession>A0A8H3TY80</accession>
<keyword evidence="3" id="KW-1185">Reference proteome</keyword>
<feature type="compositionally biased region" description="Low complexity" evidence="1">
    <location>
        <begin position="51"/>
        <end position="66"/>
    </location>
</feature>
<feature type="compositionally biased region" description="Low complexity" evidence="1">
    <location>
        <begin position="546"/>
        <end position="561"/>
    </location>
</feature>
<gene>
    <name evidence="2" type="ORF">NliqN6_5807</name>
</gene>
<feature type="compositionally biased region" description="Polar residues" evidence="1">
    <location>
        <begin position="314"/>
        <end position="334"/>
    </location>
</feature>
<feature type="compositionally biased region" description="Low complexity" evidence="1">
    <location>
        <begin position="466"/>
        <end position="479"/>
    </location>
</feature>
<feature type="compositionally biased region" description="Low complexity" evidence="1">
    <location>
        <begin position="370"/>
        <end position="380"/>
    </location>
</feature>
<dbReference type="AlphaFoldDB" id="A0A8H3TY80"/>
<feature type="compositionally biased region" description="Polar residues" evidence="1">
    <location>
        <begin position="615"/>
        <end position="632"/>
    </location>
</feature>
<feature type="compositionally biased region" description="Polar residues" evidence="1">
    <location>
        <begin position="958"/>
        <end position="969"/>
    </location>
</feature>
<feature type="compositionally biased region" description="Pro residues" evidence="1">
    <location>
        <begin position="75"/>
        <end position="86"/>
    </location>
</feature>
<feature type="region of interest" description="Disordered" evidence="1">
    <location>
        <begin position="151"/>
        <end position="207"/>
    </location>
</feature>
<dbReference type="OrthoDB" id="2596716at2759"/>
<feature type="compositionally biased region" description="Polar residues" evidence="1">
    <location>
        <begin position="564"/>
        <end position="574"/>
    </location>
</feature>
<feature type="region of interest" description="Disordered" evidence="1">
    <location>
        <begin position="228"/>
        <end position="351"/>
    </location>
</feature>
<feature type="compositionally biased region" description="Basic and acidic residues" evidence="1">
    <location>
        <begin position="811"/>
        <end position="832"/>
    </location>
</feature>
<feature type="region of interest" description="Disordered" evidence="1">
    <location>
        <begin position="779"/>
        <end position="870"/>
    </location>
</feature>
<feature type="region of interest" description="Disordered" evidence="1">
    <location>
        <begin position="1"/>
        <end position="104"/>
    </location>
</feature>
<feature type="region of interest" description="Disordered" evidence="1">
    <location>
        <begin position="958"/>
        <end position="1063"/>
    </location>
</feature>
<feature type="compositionally biased region" description="Low complexity" evidence="1">
    <location>
        <begin position="252"/>
        <end position="263"/>
    </location>
</feature>
<feature type="compositionally biased region" description="Low complexity" evidence="1">
    <location>
        <begin position="1038"/>
        <end position="1053"/>
    </location>
</feature>
<dbReference type="EMBL" id="BLZA01000043">
    <property type="protein sequence ID" value="GHJ89405.1"/>
    <property type="molecule type" value="Genomic_DNA"/>
</dbReference>
<dbReference type="Proteomes" id="UP000620104">
    <property type="component" value="Unassembled WGS sequence"/>
</dbReference>
<feature type="region of interest" description="Disordered" evidence="1">
    <location>
        <begin position="370"/>
        <end position="585"/>
    </location>
</feature>
<proteinExistence type="predicted"/>
<sequence>MSDPQRPAPFALIPPLSAPHTDDISSVDQVSPAVPSKAITGSKPKFVASKPQQAAQQQRPPTTATASRLAQRPSNPSPFYSPPPFPDDLMHTRVNTTAKKDVSSDDFGFQKRMQAVAAACRSYAVTSGEEISPEVTYQKAMESLARSLALADPKGDAPALRDIPPKEKASIDRSASTNGNGDVSAGRKVIATPKSRPAVVSSTSSSFRQQAQKIPLDVHIMQHLSEGILPADPTGKKASTSVTSQDDRALVSRQSSSSASVPSAIPKGQQASLIANGSARAGQRAGAEHFASQKAPPAQQNIRPSVGEIDGKTMQPTKAATVNPISRTTFQTKETPLPDLPSTISEGMNGNDTTSTATVIVLPLESPAAAAADPTKAVAPSLRASSTGEMKKISPPSMQPVRISAPPSRSASSIAAHPRDLSTTPQLETPTTSHKPPSSSVTSAAAPADASRRLNHNASSDTHLFASPASEKAESAASEIVLLDDNVDGTESKDGSREDGSNGNEGGAPASGKGTGVKDDGTAEEAQDGTQVVIHLADSSMNDLVSEPSPTPSISIQPPKSVDTPASSSATNESHPSKTPGPVTKPWKYHALVEEQLVDGVWMEVREVEGTHISPSVKSFSNRPRSASQDVDAQSEKTESRSSLRITEISSGRRRSRATKSDYDANPLWNSKNNVELAKHPAKAESVLRQFFGSDFREGFQILAKHHYPLLQLAGTSSRYGWSVNKVLDTLSSLRDARLARNPENSRGVSVGVADINAVIQKIVGREIESAVKGETFAKDSSANGVSQREDSAGSVRPKRHALAQSDESAEDYRDLRATERRRYREDDSGRETEEDEAPRQRKRRRQRSPVDVTSNDARMGQPVMTPQRNQRTPMDRLMIQSFLNFSEAAPDALGIGQEMNLRFGRDLNGSFYFTHTVHTDLPPTPGQGSHGGYRPSPISLGRLDDLLGIGLPIPITTSTSAGQPSQNAADAAASLSDRGRAKESFMPQSTAMDVDTAPLAKPRNGVSPPAVVDEMADPRAQGRSTAMDASRCDHQGTPAPTTTTTAQIAAPPSGVATSSTAS</sequence>
<feature type="compositionally biased region" description="Basic and acidic residues" evidence="1">
    <location>
        <begin position="490"/>
        <end position="500"/>
    </location>
</feature>